<dbReference type="RefSeq" id="WP_169103166.1">
    <property type="nucleotide sequence ID" value="NZ_JABBVZ010000184.1"/>
</dbReference>
<evidence type="ECO:0000313" key="1">
    <source>
        <dbReference type="EMBL" id="NMP24963.1"/>
    </source>
</evidence>
<proteinExistence type="predicted"/>
<accession>A0A7Y0Q447</accession>
<keyword evidence="2" id="KW-1185">Reference proteome</keyword>
<reference evidence="1 2" key="1">
    <citation type="submission" date="2020-04" db="EMBL/GenBank/DDBJ databases">
        <authorList>
            <person name="Zhang R."/>
            <person name="Schippers A."/>
        </authorList>
    </citation>
    <scope>NUCLEOTIDE SEQUENCE [LARGE SCALE GENOMIC DNA]</scope>
    <source>
        <strain evidence="1 2">DSM 109850</strain>
    </source>
</reference>
<evidence type="ECO:0000313" key="2">
    <source>
        <dbReference type="Proteomes" id="UP000533476"/>
    </source>
</evidence>
<sequence length="263" mass="28665">MKVQVNRKTRNVSRYLVGIAVLLSTMLIGIPGIVFAQSPTPSWFMEDSRPGNGFPSPANAIVVEGLQLGVGGCAYSLSSTEQSTVYWINHGYQTVTEVTPYAGCGSLSAYETAINSLISYVEANASNPGRYWGGIMLDEEGGYGFTPTQLESLNSDVNNHMASTSGMSWYFEEDQPNSWYASTYNQILGSSWPAPQVYTSSMADAVNTACTDYQDCTNLVTVNSGGTSPWNSPSYVTGLIKGTPWNNSEWGANGYWYNLYRNQ</sequence>
<dbReference type="EMBL" id="JABBVZ010000184">
    <property type="protein sequence ID" value="NMP24963.1"/>
    <property type="molecule type" value="Genomic_DNA"/>
</dbReference>
<dbReference type="AlphaFoldDB" id="A0A7Y0Q447"/>
<protein>
    <submittedName>
        <fullName evidence="1">Uncharacterized protein</fullName>
    </submittedName>
</protein>
<dbReference type="Proteomes" id="UP000533476">
    <property type="component" value="Unassembled WGS sequence"/>
</dbReference>
<comment type="caution">
    <text evidence="1">The sequence shown here is derived from an EMBL/GenBank/DDBJ whole genome shotgun (WGS) entry which is preliminary data.</text>
</comment>
<name>A0A7Y0Q447_9FIRM</name>
<organism evidence="1 2">
    <name type="scientific">Sulfobacillus harzensis</name>
    <dbReference type="NCBI Taxonomy" id="2729629"/>
    <lineage>
        <taxon>Bacteria</taxon>
        <taxon>Bacillati</taxon>
        <taxon>Bacillota</taxon>
        <taxon>Clostridia</taxon>
        <taxon>Eubacteriales</taxon>
        <taxon>Clostridiales Family XVII. Incertae Sedis</taxon>
        <taxon>Sulfobacillus</taxon>
    </lineage>
</organism>
<gene>
    <name evidence="1" type="ORF">HIJ39_21890</name>
</gene>